<dbReference type="Pfam" id="PF02721">
    <property type="entry name" value="DUF223"/>
    <property type="match status" value="1"/>
</dbReference>
<gene>
    <name evidence="2" type="ORF">AT9943_LOCUS6588</name>
</gene>
<dbReference type="SUPFAM" id="SSF50249">
    <property type="entry name" value="Nucleic acid-binding proteins"/>
    <property type="match status" value="1"/>
</dbReference>
<evidence type="ECO:0000259" key="1">
    <source>
        <dbReference type="Pfam" id="PF02721"/>
    </source>
</evidence>
<proteinExistence type="predicted"/>
<evidence type="ECO:0000313" key="2">
    <source>
        <dbReference type="EMBL" id="CAD5318353.1"/>
    </source>
</evidence>
<dbReference type="EMBL" id="LR881467">
    <property type="protein sequence ID" value="CAD5318353.1"/>
    <property type="molecule type" value="Genomic_DNA"/>
</dbReference>
<accession>A0A7G2EBY0</accession>
<dbReference type="Gene3D" id="2.40.50.140">
    <property type="entry name" value="Nucleic acid-binding proteins"/>
    <property type="match status" value="1"/>
</dbReference>
<dbReference type="InterPro" id="IPR012340">
    <property type="entry name" value="NA-bd_OB-fold"/>
</dbReference>
<feature type="domain" description="Replication protein A 70 kDa DNA-binding subunit B/D first OB fold" evidence="1">
    <location>
        <begin position="5"/>
        <end position="103"/>
    </location>
</feature>
<sequence length="223" mass="26242">METMHLLSDCGLHSTKWRVYVKILALCHHNPPRDGVVTTMMLIDSKYNRINATITEGTVQWKYKDVLKEGFWYYMWDFQVVANTMTIRYSFCSKQVKFLRGTNMWSFPSLSASKFLDFIAPIDVKYAGPEDMNMLHDVMGIITNVYKIRRFPFAFVKERQIMKHDMLNSGLRKTCKNVLMSEYGFSKLYINPTFEDVDIPLYLRGYMLEDDKDNVMVEVVEEN</sequence>
<name>A0A7G2EBY0_ARATH</name>
<dbReference type="AlphaFoldDB" id="A0A7G2EBY0"/>
<evidence type="ECO:0000313" key="3">
    <source>
        <dbReference type="Proteomes" id="UP000516314"/>
    </source>
</evidence>
<dbReference type="CDD" id="cd04480">
    <property type="entry name" value="RPA1_DBD_A_like"/>
    <property type="match status" value="1"/>
</dbReference>
<protein>
    <submittedName>
        <fullName evidence="2">(thale cress) hypothetical protein</fullName>
    </submittedName>
</protein>
<organism evidence="2 3">
    <name type="scientific">Arabidopsis thaliana</name>
    <name type="common">Mouse-ear cress</name>
    <dbReference type="NCBI Taxonomy" id="3702"/>
    <lineage>
        <taxon>Eukaryota</taxon>
        <taxon>Viridiplantae</taxon>
        <taxon>Streptophyta</taxon>
        <taxon>Embryophyta</taxon>
        <taxon>Tracheophyta</taxon>
        <taxon>Spermatophyta</taxon>
        <taxon>Magnoliopsida</taxon>
        <taxon>eudicotyledons</taxon>
        <taxon>Gunneridae</taxon>
        <taxon>Pentapetalae</taxon>
        <taxon>rosids</taxon>
        <taxon>malvids</taxon>
        <taxon>Brassicales</taxon>
        <taxon>Brassicaceae</taxon>
        <taxon>Camelineae</taxon>
        <taxon>Arabidopsis</taxon>
    </lineage>
</organism>
<reference evidence="2 3" key="1">
    <citation type="submission" date="2020-09" db="EMBL/GenBank/DDBJ databases">
        <authorList>
            <person name="Ashkenazy H."/>
        </authorList>
    </citation>
    <scope>NUCLEOTIDE SEQUENCE [LARGE SCALE GENOMIC DNA]</scope>
    <source>
        <strain evidence="3">cv. Cdm-0</strain>
    </source>
</reference>
<dbReference type="InterPro" id="IPR003871">
    <property type="entry name" value="RFA1B/D_OB_1st"/>
</dbReference>
<dbReference type="Proteomes" id="UP000516314">
    <property type="component" value="Chromosome 2"/>
</dbReference>